<evidence type="ECO:0000313" key="6">
    <source>
        <dbReference type="EMBL" id="KIC63555.1"/>
    </source>
</evidence>
<dbReference type="RefSeq" id="WP_039367174.1">
    <property type="nucleotide sequence ID" value="NZ_JWTA01000005.1"/>
</dbReference>
<feature type="domain" description="TonB-dependent receptor plug" evidence="5">
    <location>
        <begin position="59"/>
        <end position="153"/>
    </location>
</feature>
<sequence>MKINKLSVAVLFLSGSVFYAQEIKKDTASKEKKIEGVIIQGSSSKKTETAVLGEQKKAIIQKQAVSAEEISRKGISNVEQGLTKVTGITTVEGRGLFVRGLEERYNYLLINGLGSPSNNPFQKIIALKQFPTDVVGKLNIYKTFNSNLYGDFAGATFDIETLTIDKSFSKIEFGIGVNTLSTFRDNFKVAEGASGMNGYLGLNSSDRRLPSEVRNSRPNNYRFTAGESLNSFKDSWNVDNVKSMPNTNIGFTTAQKVKMGSGNLGILFSLNQGTKFEYKEGANNQFRSQGQDSFIDNMNFLNRKQYNYETESSALLGLGYKNKGTAVNLNAFYLQNTNNIIEDNFGYKDNLVQNKQSGFFRTNQLDVSRFLDLQLTASQKITDRHQIKAGASYVINNYSQPDRKIIDGNRTDPSTGAILPENMIQMRYGGNNLIRQYLDVDSRFYGSAFAEYQLSLGEKGDRKDYPIQIALGYNGFSDFRKTSYRFLFGRTSNASLTPFIVNVDTPQDTFDASIKKGDLFYQEGSDVSQFYSSFYQIINGGYANVNFKPTDSWDILLGARYENDMTLIRFSAQGADTKTNLEKNKDFFLPSLAIKKALNSKNNLRFAFSKTVTRPILIETMPIKYISPDNVNIVGNQNIQNSENYNFDLKWEYYPTTKEMFAVNLFAKRIDNAIERSLTASADATGSTITFFNAKKAELYGIELEGILSLSRISESLKNFTLGANATIMHSNVERSQEQLNMEQPTWFKSTGETLHKRGLQGAAPYTINADLKYEIKNRKNLAQTFSLVYNVSGSKIYATGGTGTDNYYEKPFHQLDFVYQGQLTKNWNVKFAVQNILDSKYRILLGEDKSYLPLKVEDGNNVLTDYYRGVTFNFTVGYTF</sequence>
<reference evidence="6 7" key="1">
    <citation type="submission" date="2014-12" db="EMBL/GenBank/DDBJ databases">
        <title>Genome sequencing of Chryseobacterium taiwanense TPW19.</title>
        <authorList>
            <person name="Tan P.W."/>
            <person name="Chan K.-G."/>
        </authorList>
    </citation>
    <scope>NUCLEOTIDE SEQUENCE [LARGE SCALE GENOMIC DNA]</scope>
    <source>
        <strain evidence="6 7">TPW19</strain>
    </source>
</reference>
<dbReference type="InterPro" id="IPR012910">
    <property type="entry name" value="Plug_dom"/>
</dbReference>
<dbReference type="EMBL" id="JWTA01000005">
    <property type="protein sequence ID" value="KIC63555.1"/>
    <property type="molecule type" value="Genomic_DNA"/>
</dbReference>
<gene>
    <name evidence="6" type="ORF">RM51_07775</name>
</gene>
<keyword evidence="2" id="KW-0472">Membrane</keyword>
<dbReference type="Pfam" id="PF07715">
    <property type="entry name" value="Plug"/>
    <property type="match status" value="1"/>
</dbReference>
<proteinExistence type="predicted"/>
<comment type="caution">
    <text evidence="6">The sequence shown here is derived from an EMBL/GenBank/DDBJ whole genome shotgun (WGS) entry which is preliminary data.</text>
</comment>
<organism evidence="6 7">
    <name type="scientific">Chryseobacterium taiwanense</name>
    <dbReference type="NCBI Taxonomy" id="363331"/>
    <lineage>
        <taxon>Bacteria</taxon>
        <taxon>Pseudomonadati</taxon>
        <taxon>Bacteroidota</taxon>
        <taxon>Flavobacteriia</taxon>
        <taxon>Flavobacteriales</taxon>
        <taxon>Weeksellaceae</taxon>
        <taxon>Chryseobacterium group</taxon>
        <taxon>Chryseobacterium</taxon>
    </lineage>
</organism>
<accession>A0A0B4DGJ5</accession>
<comment type="subcellular location">
    <subcellularLocation>
        <location evidence="1">Cell outer membrane</location>
    </subcellularLocation>
</comment>
<dbReference type="AlphaFoldDB" id="A0A0B4DGJ5"/>
<keyword evidence="6" id="KW-0675">Receptor</keyword>
<dbReference type="SUPFAM" id="SSF56935">
    <property type="entry name" value="Porins"/>
    <property type="match status" value="1"/>
</dbReference>
<evidence type="ECO:0000256" key="2">
    <source>
        <dbReference type="ARBA" id="ARBA00023136"/>
    </source>
</evidence>
<keyword evidence="4" id="KW-0732">Signal</keyword>
<dbReference type="PANTHER" id="PTHR40980:SF5">
    <property type="entry name" value="TONB-DEPENDENT RECEPTOR"/>
    <property type="match status" value="1"/>
</dbReference>
<keyword evidence="7" id="KW-1185">Reference proteome</keyword>
<evidence type="ECO:0000256" key="4">
    <source>
        <dbReference type="SAM" id="SignalP"/>
    </source>
</evidence>
<evidence type="ECO:0000256" key="3">
    <source>
        <dbReference type="ARBA" id="ARBA00023237"/>
    </source>
</evidence>
<keyword evidence="3" id="KW-0998">Cell outer membrane</keyword>
<evidence type="ECO:0000313" key="7">
    <source>
        <dbReference type="Proteomes" id="UP000031167"/>
    </source>
</evidence>
<protein>
    <submittedName>
        <fullName evidence="6">TonB-dependent receptor</fullName>
    </submittedName>
</protein>
<dbReference type="InterPro" id="IPR036942">
    <property type="entry name" value="Beta-barrel_TonB_sf"/>
</dbReference>
<name>A0A0B4DGJ5_9FLAO</name>
<dbReference type="PANTHER" id="PTHR40980">
    <property type="entry name" value="PLUG DOMAIN-CONTAINING PROTEIN"/>
    <property type="match status" value="1"/>
</dbReference>
<evidence type="ECO:0000256" key="1">
    <source>
        <dbReference type="ARBA" id="ARBA00004442"/>
    </source>
</evidence>
<dbReference type="OrthoDB" id="9768470at2"/>
<feature type="signal peptide" evidence="4">
    <location>
        <begin position="1"/>
        <end position="20"/>
    </location>
</feature>
<dbReference type="Proteomes" id="UP000031167">
    <property type="component" value="Unassembled WGS sequence"/>
</dbReference>
<dbReference type="Gene3D" id="2.170.130.10">
    <property type="entry name" value="TonB-dependent receptor, plug domain"/>
    <property type="match status" value="1"/>
</dbReference>
<dbReference type="Gene3D" id="2.40.170.20">
    <property type="entry name" value="TonB-dependent receptor, beta-barrel domain"/>
    <property type="match status" value="1"/>
</dbReference>
<dbReference type="STRING" id="363331.RM51_07775"/>
<evidence type="ECO:0000259" key="5">
    <source>
        <dbReference type="Pfam" id="PF07715"/>
    </source>
</evidence>
<dbReference type="InterPro" id="IPR037066">
    <property type="entry name" value="Plug_dom_sf"/>
</dbReference>
<dbReference type="GO" id="GO:0009279">
    <property type="term" value="C:cell outer membrane"/>
    <property type="evidence" value="ECO:0007669"/>
    <property type="project" value="UniProtKB-SubCell"/>
</dbReference>
<feature type="chain" id="PRO_5002089056" evidence="4">
    <location>
        <begin position="21"/>
        <end position="881"/>
    </location>
</feature>